<dbReference type="AlphaFoldDB" id="A0A4R6TRY7"/>
<keyword evidence="3" id="KW-1185">Reference proteome</keyword>
<sequence>MQQTTEQLDERFTALDQLLLDHQSLWHNQPFTQQTLAWEADLPELSAWLRAQSLEHAEQHQLEPWKALKAPLKGSGTFFAENIYLTPLMQLPRHPVKRLPEAMSRGIPGRKWQQIEAFAACLPPHWQGSRWLDWCAGKGHLGRRLAWPNDCLCCIEHDAQLIKDGQQLSEQWQVQASHQHCDALSEQAISHLATSDTWTALHACGDLHTSLLRHTTGQGVRRLAIAPCCYNRIRAGHYQPLSAQGKASKLRLDRTMLGLPLQATVTAGAAEVRKRNRNMAWRLGFDLLQRQWRDVDEYLPVPSMANRWQHDNFAGWCQAAAELKGIETKPVSDWRAAEQAGWQRLAEVRNLELVQGLFRRPLELWLLFDMALLLQEQGFSVQLGEFCPQELTPRNLLLLAER</sequence>
<keyword evidence="2" id="KW-0808">Transferase</keyword>
<organism evidence="2 3">
    <name type="scientific">Thiopseudomonas denitrificans</name>
    <dbReference type="NCBI Taxonomy" id="1501432"/>
    <lineage>
        <taxon>Bacteria</taxon>
        <taxon>Pseudomonadati</taxon>
        <taxon>Pseudomonadota</taxon>
        <taxon>Gammaproteobacteria</taxon>
        <taxon>Pseudomonadales</taxon>
        <taxon>Pseudomonadaceae</taxon>
        <taxon>Thiopseudomonas</taxon>
    </lineage>
</organism>
<dbReference type="PANTHER" id="PTHR13369:SF0">
    <property type="entry name" value="GLUTATHIONE S-TRANSFERASE C-TERMINAL DOMAIN-CONTAINING PROTEIN"/>
    <property type="match status" value="1"/>
</dbReference>
<dbReference type="Pfam" id="PF13679">
    <property type="entry name" value="Methyltransf_32"/>
    <property type="match status" value="1"/>
</dbReference>
<gene>
    <name evidence="2" type="ORF">DFQ45_11521</name>
</gene>
<comment type="caution">
    <text evidence="2">The sequence shown here is derived from an EMBL/GenBank/DDBJ whole genome shotgun (WGS) entry which is preliminary data.</text>
</comment>
<dbReference type="InterPro" id="IPR029063">
    <property type="entry name" value="SAM-dependent_MTases_sf"/>
</dbReference>
<accession>A0A4R6TRY7</accession>
<feature type="domain" description="Methyltransferase" evidence="1">
    <location>
        <begin position="110"/>
        <end position="235"/>
    </location>
</feature>
<dbReference type="GO" id="GO:0032259">
    <property type="term" value="P:methylation"/>
    <property type="evidence" value="ECO:0007669"/>
    <property type="project" value="UniProtKB-KW"/>
</dbReference>
<dbReference type="OrthoDB" id="5298194at2"/>
<evidence type="ECO:0000313" key="2">
    <source>
        <dbReference type="EMBL" id="TDQ35472.1"/>
    </source>
</evidence>
<reference evidence="2 3" key="1">
    <citation type="submission" date="2019-03" db="EMBL/GenBank/DDBJ databases">
        <title>Genomic Encyclopedia of Type Strains, Phase IV (KMG-IV): sequencing the most valuable type-strain genomes for metagenomic binning, comparative biology and taxonomic classification.</title>
        <authorList>
            <person name="Goeker M."/>
        </authorList>
    </citation>
    <scope>NUCLEOTIDE SEQUENCE [LARGE SCALE GENOMIC DNA]</scope>
    <source>
        <strain evidence="2 3">DSM 28679</strain>
    </source>
</reference>
<name>A0A4R6TRY7_9GAMM</name>
<dbReference type="EMBL" id="SNYK01000015">
    <property type="protein sequence ID" value="TDQ35472.1"/>
    <property type="molecule type" value="Genomic_DNA"/>
</dbReference>
<keyword evidence="2" id="KW-0489">Methyltransferase</keyword>
<dbReference type="InterPro" id="IPR025714">
    <property type="entry name" value="Methyltranfer_dom"/>
</dbReference>
<evidence type="ECO:0000313" key="3">
    <source>
        <dbReference type="Proteomes" id="UP000294575"/>
    </source>
</evidence>
<evidence type="ECO:0000259" key="1">
    <source>
        <dbReference type="Pfam" id="PF13679"/>
    </source>
</evidence>
<dbReference type="SUPFAM" id="SSF53335">
    <property type="entry name" value="S-adenosyl-L-methionine-dependent methyltransferases"/>
    <property type="match status" value="1"/>
</dbReference>
<dbReference type="GO" id="GO:0008168">
    <property type="term" value="F:methyltransferase activity"/>
    <property type="evidence" value="ECO:0007669"/>
    <property type="project" value="UniProtKB-KW"/>
</dbReference>
<dbReference type="PANTHER" id="PTHR13369">
    <property type="match status" value="1"/>
</dbReference>
<dbReference type="RefSeq" id="WP_101495517.1">
    <property type="nucleotide sequence ID" value="NZ_LNJZ01000001.1"/>
</dbReference>
<proteinExistence type="predicted"/>
<protein>
    <submittedName>
        <fullName evidence="2">Methyltransferase family protein</fullName>
    </submittedName>
</protein>
<dbReference type="Proteomes" id="UP000294575">
    <property type="component" value="Unassembled WGS sequence"/>
</dbReference>